<dbReference type="Proteomes" id="UP000694941">
    <property type="component" value="Unplaced"/>
</dbReference>
<dbReference type="GeneID" id="106470730"/>
<dbReference type="InterPro" id="IPR018881">
    <property type="entry name" value="C2orf69_mit"/>
</dbReference>
<reference evidence="3" key="1">
    <citation type="submission" date="2025-08" db="UniProtKB">
        <authorList>
            <consortium name="RefSeq"/>
        </authorList>
    </citation>
    <scope>IDENTIFICATION</scope>
    <source>
        <tissue evidence="3">Muscle</tissue>
    </source>
</reference>
<keyword evidence="1" id="KW-0732">Signal</keyword>
<dbReference type="RefSeq" id="XP_013786747.1">
    <property type="nucleotide sequence ID" value="XM_013931293.2"/>
</dbReference>
<accession>A0ABM1BQK3</accession>
<gene>
    <name evidence="3" type="primary">LOC106470730</name>
</gene>
<evidence type="ECO:0000313" key="3">
    <source>
        <dbReference type="RefSeq" id="XP_013786747.1"/>
    </source>
</evidence>
<proteinExistence type="predicted"/>
<evidence type="ECO:0000313" key="2">
    <source>
        <dbReference type="Proteomes" id="UP000694941"/>
    </source>
</evidence>
<dbReference type="Pfam" id="PF10561">
    <property type="entry name" value="C2orf69"/>
    <property type="match status" value="2"/>
</dbReference>
<keyword evidence="2" id="KW-1185">Reference proteome</keyword>
<feature type="chain" id="PRO_5046529984" evidence="1">
    <location>
        <begin position="17"/>
        <end position="342"/>
    </location>
</feature>
<evidence type="ECO:0000256" key="1">
    <source>
        <dbReference type="SAM" id="SignalP"/>
    </source>
</evidence>
<organism evidence="2 3">
    <name type="scientific">Limulus polyphemus</name>
    <name type="common">Atlantic horseshoe crab</name>
    <dbReference type="NCBI Taxonomy" id="6850"/>
    <lineage>
        <taxon>Eukaryota</taxon>
        <taxon>Metazoa</taxon>
        <taxon>Ecdysozoa</taxon>
        <taxon>Arthropoda</taxon>
        <taxon>Chelicerata</taxon>
        <taxon>Merostomata</taxon>
        <taxon>Xiphosura</taxon>
        <taxon>Limulidae</taxon>
        <taxon>Limulus</taxon>
    </lineage>
</organism>
<sequence length="342" mass="39067">MIGKLLLMLFLRNILSSVRKMMSASSTVTDTSTLSKVHVKRLQGIEGMPTKFNDVLFYPPNGKEDVQGRLVFFGGDVQDYPENMQVHRDNKHYLRWNLENTAAFLHGQFPQWEVYIVKPCRMQLKTFSCYDNFVKGDNVGSPQYSFNTEGLLHLKLLLTNAIQAVYGGQGFCYKDNSIDSKGYSNTNIDQSGCEMTSTNITELPIILIGFSKGTVVLNQLLYSFYVLDKTLDNDIFSLVKQIKTMYWLDGGHSGGSNTWITDKKILSNFVKLGIEAIIHVTPYQIKCAQRPWVGKEEKIFQETLKRLGAKISRTVHFETEERSLKNHFQVLEQFTTFSCNKM</sequence>
<protein>
    <submittedName>
        <fullName evidence="3">UPF0565 protein C2orf69 homolog</fullName>
    </submittedName>
</protein>
<name>A0ABM1BQK3_LIMPO</name>
<dbReference type="PANTHER" id="PTHR31296:SF1">
    <property type="entry name" value="MITOCHONDRIAL PROTEIN C2ORF69"/>
    <property type="match status" value="1"/>
</dbReference>
<dbReference type="PANTHER" id="PTHR31296">
    <property type="entry name" value="UPF0565 PROTEIN C2ORF69"/>
    <property type="match status" value="1"/>
</dbReference>
<feature type="signal peptide" evidence="1">
    <location>
        <begin position="1"/>
        <end position="16"/>
    </location>
</feature>